<evidence type="ECO:0000313" key="2">
    <source>
        <dbReference type="Proteomes" id="UP000830768"/>
    </source>
</evidence>
<dbReference type="EMBL" id="CP090034">
    <property type="protein sequence ID" value="UPK95396.1"/>
    <property type="molecule type" value="Genomic_DNA"/>
</dbReference>
<evidence type="ECO:0000313" key="1">
    <source>
        <dbReference type="EMBL" id="UPK95396.1"/>
    </source>
</evidence>
<keyword evidence="2" id="KW-1185">Reference proteome</keyword>
<dbReference type="Proteomes" id="UP000830768">
    <property type="component" value="Chromosome 5"/>
</dbReference>
<protein>
    <submittedName>
        <fullName evidence="1">Uncharacterized protein</fullName>
    </submittedName>
</protein>
<accession>A0ACD3Z2I0</accession>
<sequence length="917" mass="102917">MHLISWETLHGDADQIKIRLQRDTFVSDYAILSHRWGNPEDEVSYEDMLAGGYEHKQGYAKLVGCCKQARRDGLHHVWVDTCCINKSSSAELSEAITSMFAYYERAKVCYAFLDDVPFEHGYATGRPPKLFAQSAWFTRGWTLQELIAPKHVKFFDQSWYFLGYKTDKRLLSIIEDVTSVDSIVLNVPATTKVMSIAKKMSWASRRQTTRVEDMAYSLMGIFGVYMPPLYGEGTHAFIRLQEAIMKTSNDQTIFAWTSPPAGPLSYGFEHVSTMLALSPRQFEDSSGFEPLSHGEHNKFLAMGGCKLDYATTNSGLSIHLPLFRINAVEGLYAAFLACTESKDRVPSAILLRTSTDTPPGHFWRTNSSNGPIERSLQRWFEVSGRQAIVTQDIYILPRFTTVSEQKIEPPWERVDMEGVRSEVGVSLVATQVLDCVQHVPDPGINELTFLHQAHQMIHTRQADKLVDRVKLRLRFSLATLPARNRFFYGRANVLQNLTDTFFPSERIVRTGPTVCTLSGMGGIGKTQIAIEFSHHCVQNHIFDTVVWIQADSYTSLIKSFSTIASKFSLVRPGSSDEAIIEAVKLWLSNLNPSTDVLSTMTYSDDWLLVFDNVDDASLLAPFLPSTGTGCVLVTTRDPGLWFTIGSDNVAVELFTTQESSGFLRNLTRIDGDFTDISKDLGGLPLALSQVAAVIVRRGISLDEFARLFSQAEIDNQPQQFNSQDTPSLCWESAFSGMSSSSLAVLQVISYLDPDFIEDSILVASSTMPLADFPMSEVDLVECRQELLRRSLLKRSAARDGVQAHRLIQRAVRQAMDPEERKKALSTAVELVSSSWTRLCSEQPRVQKAREKLIPHVLHQQAYDTDMADLDNGICTKRRFLEILEEIEVWLVKDLAQYSSPSRGHTTSFQTKVLGISE</sequence>
<reference evidence="1" key="1">
    <citation type="submission" date="2021-11" db="EMBL/GenBank/DDBJ databases">
        <title>Fusarium solani-melongenae Genome sequencing and assembly.</title>
        <authorList>
            <person name="Xie S."/>
            <person name="Huang L."/>
            <person name="Zhang X."/>
        </authorList>
    </citation>
    <scope>NUCLEOTIDE SEQUENCE</scope>
    <source>
        <strain evidence="1">CRI 24-3</strain>
    </source>
</reference>
<proteinExistence type="predicted"/>
<organism evidence="1 2">
    <name type="scientific">Fusarium solani subsp. cucurbitae</name>
    <name type="common">Neocosmosporum cucurbitae</name>
    <dbReference type="NCBI Taxonomy" id="2747967"/>
    <lineage>
        <taxon>Eukaryota</taxon>
        <taxon>Fungi</taxon>
        <taxon>Dikarya</taxon>
        <taxon>Ascomycota</taxon>
        <taxon>Pezizomycotina</taxon>
        <taxon>Sordariomycetes</taxon>
        <taxon>Hypocreomycetidae</taxon>
        <taxon>Hypocreales</taxon>
        <taxon>Nectriaceae</taxon>
        <taxon>Fusarium</taxon>
        <taxon>Fusarium solani species complex</taxon>
    </lineage>
</organism>
<gene>
    <name evidence="1" type="ORF">LCI18_006331</name>
</gene>
<name>A0ACD3Z2I0_FUSSC</name>